<organism evidence="1">
    <name type="scientific">Ixodes ricinus</name>
    <name type="common">Common tick</name>
    <name type="synonym">Acarus ricinus</name>
    <dbReference type="NCBI Taxonomy" id="34613"/>
    <lineage>
        <taxon>Eukaryota</taxon>
        <taxon>Metazoa</taxon>
        <taxon>Ecdysozoa</taxon>
        <taxon>Arthropoda</taxon>
        <taxon>Chelicerata</taxon>
        <taxon>Arachnida</taxon>
        <taxon>Acari</taxon>
        <taxon>Parasitiformes</taxon>
        <taxon>Ixodida</taxon>
        <taxon>Ixodoidea</taxon>
        <taxon>Ixodidae</taxon>
        <taxon>Ixodinae</taxon>
        <taxon>Ixodes</taxon>
    </lineage>
</organism>
<accession>A0A090XD97</accession>
<reference evidence="1" key="1">
    <citation type="journal article" date="2015" name="PLoS Negl. Trop. Dis.">
        <title>Deep Sequencing Analysis of the Ixodes ricinus Haemocytome.</title>
        <authorList>
            <person name="Kotsyfakis M."/>
            <person name="Kopacek P."/>
            <person name="Franta Z."/>
            <person name="Pedra J.H."/>
            <person name="Ribeiro J.M."/>
        </authorList>
    </citation>
    <scope>NUCLEOTIDE SEQUENCE</scope>
</reference>
<protein>
    <submittedName>
        <fullName evidence="1">Uncharacterized protein</fullName>
    </submittedName>
</protein>
<dbReference type="AlphaFoldDB" id="A0A090XD97"/>
<name>A0A090XD97_IXORI</name>
<sequence>MNHDITHLSFCIDEDDDEVIINENKLKASAVSYVIRRIRAGVSEPEDNGGEVCVGGDCGDASEHLACKKETPSSPKETSCLVSKNDSREIFRPVRRLRNG</sequence>
<proteinExistence type="evidence at transcript level"/>
<evidence type="ECO:0000313" key="1">
    <source>
        <dbReference type="EMBL" id="JAC93610.1"/>
    </source>
</evidence>
<dbReference type="EMBL" id="GBIH01001100">
    <property type="protein sequence ID" value="JAC93610.1"/>
    <property type="molecule type" value="mRNA"/>
</dbReference>